<accession>A0A0D9X438</accession>
<organism evidence="2 3">
    <name type="scientific">Leersia perrieri</name>
    <dbReference type="NCBI Taxonomy" id="77586"/>
    <lineage>
        <taxon>Eukaryota</taxon>
        <taxon>Viridiplantae</taxon>
        <taxon>Streptophyta</taxon>
        <taxon>Embryophyta</taxon>
        <taxon>Tracheophyta</taxon>
        <taxon>Spermatophyta</taxon>
        <taxon>Magnoliopsida</taxon>
        <taxon>Liliopsida</taxon>
        <taxon>Poales</taxon>
        <taxon>Poaceae</taxon>
        <taxon>BOP clade</taxon>
        <taxon>Oryzoideae</taxon>
        <taxon>Oryzeae</taxon>
        <taxon>Oryzinae</taxon>
        <taxon>Leersia</taxon>
    </lineage>
</organism>
<reference evidence="3" key="2">
    <citation type="submission" date="2013-12" db="EMBL/GenBank/DDBJ databases">
        <authorList>
            <person name="Yu Y."/>
            <person name="Lee S."/>
            <person name="de Baynast K."/>
            <person name="Wissotski M."/>
            <person name="Liu L."/>
            <person name="Talag J."/>
            <person name="Goicoechea J."/>
            <person name="Angelova A."/>
            <person name="Jetty R."/>
            <person name="Kudrna D."/>
            <person name="Golser W."/>
            <person name="Rivera L."/>
            <person name="Zhang J."/>
            <person name="Wing R."/>
        </authorList>
    </citation>
    <scope>NUCLEOTIDE SEQUENCE</scope>
</reference>
<sequence>MAFFDHDKECEHHKLPSLHKRKNLLAISYDAPAPAKLAWNGDKLRSNAARLTSPFCTRRDKLRDAHNQPNMPGQATIQDTKHVHNVLVLISVSGPVNVIAIKVAESDVGYHISIFGTVLMSDRQDYRCVYLFRHTLTLTGPKRGLASNGSMYIEFNLKIKGDVGADKDFSKGFLEHSAVAHEKPLMTLELESFMSTVAFIYTPVPCAVQATLALNFLEGLTNFTGKGQTIVMSDGHVALARNIVAVHCNDELVLQVSVFDGGNEVDTDEECIRKTGPYVLQDKVGWTGIIARRREIWERVGRFGNILW</sequence>
<dbReference type="Pfam" id="PF20241">
    <property type="entry name" value="DUF6598"/>
    <property type="match status" value="1"/>
</dbReference>
<dbReference type="Gramene" id="LPERR08G02210.1">
    <property type="protein sequence ID" value="LPERR08G02210.1"/>
    <property type="gene ID" value="LPERR08G02210"/>
</dbReference>
<proteinExistence type="predicted"/>
<dbReference type="PANTHER" id="PTHR33065:SF186">
    <property type="entry name" value="OS08G0134900 PROTEIN"/>
    <property type="match status" value="1"/>
</dbReference>
<protein>
    <recommendedName>
        <fullName evidence="1">DUF6598 domain-containing protein</fullName>
    </recommendedName>
</protein>
<evidence type="ECO:0000259" key="1">
    <source>
        <dbReference type="Pfam" id="PF20241"/>
    </source>
</evidence>
<dbReference type="EnsemblPlants" id="LPERR08G02210.1">
    <property type="protein sequence ID" value="LPERR08G02210.1"/>
    <property type="gene ID" value="LPERR08G02210"/>
</dbReference>
<evidence type="ECO:0000313" key="3">
    <source>
        <dbReference type="Proteomes" id="UP000032180"/>
    </source>
</evidence>
<name>A0A0D9X438_9ORYZ</name>
<dbReference type="Proteomes" id="UP000032180">
    <property type="component" value="Chromosome 8"/>
</dbReference>
<feature type="domain" description="DUF6598" evidence="1">
    <location>
        <begin position="96"/>
        <end position="275"/>
    </location>
</feature>
<dbReference type="InterPro" id="IPR046533">
    <property type="entry name" value="DUF6598"/>
</dbReference>
<evidence type="ECO:0000313" key="2">
    <source>
        <dbReference type="EnsemblPlants" id="LPERR08G02210.1"/>
    </source>
</evidence>
<reference evidence="2" key="3">
    <citation type="submission" date="2015-04" db="UniProtKB">
        <authorList>
            <consortium name="EnsemblPlants"/>
        </authorList>
    </citation>
    <scope>IDENTIFICATION</scope>
</reference>
<dbReference type="PANTHER" id="PTHR33065">
    <property type="entry name" value="OS07G0486400 PROTEIN"/>
    <property type="match status" value="1"/>
</dbReference>
<dbReference type="AlphaFoldDB" id="A0A0D9X438"/>
<keyword evidence="3" id="KW-1185">Reference proteome</keyword>
<dbReference type="HOGENOM" id="CLU_904190_0_0_1"/>
<reference evidence="2 3" key="1">
    <citation type="submission" date="2012-08" db="EMBL/GenBank/DDBJ databases">
        <title>Oryza genome evolution.</title>
        <authorList>
            <person name="Wing R.A."/>
        </authorList>
    </citation>
    <scope>NUCLEOTIDE SEQUENCE</scope>
</reference>